<accession>A0A5Q0CHQ7</accession>
<dbReference type="OrthoDB" id="8303968at2"/>
<organism evidence="3 4">
    <name type="scientific">Rhizobium grahamii</name>
    <dbReference type="NCBI Taxonomy" id="1120045"/>
    <lineage>
        <taxon>Bacteria</taxon>
        <taxon>Pseudomonadati</taxon>
        <taxon>Pseudomonadota</taxon>
        <taxon>Alphaproteobacteria</taxon>
        <taxon>Hyphomicrobiales</taxon>
        <taxon>Rhizobiaceae</taxon>
        <taxon>Rhizobium/Agrobacterium group</taxon>
        <taxon>Rhizobium</taxon>
    </lineage>
</organism>
<dbReference type="SUPFAM" id="SSF48657">
    <property type="entry name" value="FinO-like"/>
    <property type="match status" value="1"/>
</dbReference>
<proteinExistence type="predicted"/>
<dbReference type="EMBL" id="CP043499">
    <property type="protein sequence ID" value="QFY63957.1"/>
    <property type="molecule type" value="Genomic_DNA"/>
</dbReference>
<evidence type="ECO:0000313" key="4">
    <source>
        <dbReference type="Proteomes" id="UP000326881"/>
    </source>
</evidence>
<dbReference type="SMART" id="SM00945">
    <property type="entry name" value="ProQ"/>
    <property type="match status" value="1"/>
</dbReference>
<gene>
    <name evidence="3" type="ORF">FZ934_27540</name>
</gene>
<feature type="domain" description="ProQ/FinO" evidence="2">
    <location>
        <begin position="20"/>
        <end position="131"/>
    </location>
</feature>
<name>A0A5Q0CHQ7_9HYPH</name>
<dbReference type="GO" id="GO:0003723">
    <property type="term" value="F:RNA binding"/>
    <property type="evidence" value="ECO:0007669"/>
    <property type="project" value="UniProtKB-KW"/>
</dbReference>
<keyword evidence="1" id="KW-0694">RNA-binding</keyword>
<dbReference type="Proteomes" id="UP000326881">
    <property type="component" value="Plasmid unnamed"/>
</dbReference>
<evidence type="ECO:0000313" key="3">
    <source>
        <dbReference type="EMBL" id="QFY63957.1"/>
    </source>
</evidence>
<dbReference type="Gene3D" id="1.10.1710.10">
    <property type="entry name" value="ProQ/FinO domain"/>
    <property type="match status" value="1"/>
</dbReference>
<dbReference type="Pfam" id="PF04352">
    <property type="entry name" value="ProQ"/>
    <property type="match status" value="1"/>
</dbReference>
<geneLocation type="plasmid" evidence="3 4">
    <name>unnamed</name>
</geneLocation>
<sequence>MAKLWTNSRGPIPASDIDVRRAGAINALLVSPLEILPKEPGDPVRPLAVGIWHEIRPLLKPGIGTTVLRKAMGSYLHSKRYYLASAQPDAMRHDLDGRPVGEISDQDRLAAQESFLTLLKREGKEAPEPTEAPVVIAAPSKAELIRAALLNRRASSAPAN</sequence>
<reference evidence="3 4" key="1">
    <citation type="submission" date="2019-08" db="EMBL/GenBank/DDBJ databases">
        <title>Prosopis cineraria nodule microbiome.</title>
        <authorList>
            <person name="Ali R."/>
            <person name="Chaluvadi S.R."/>
            <person name="Wang X."/>
        </authorList>
    </citation>
    <scope>NUCLEOTIDE SEQUENCE [LARGE SCALE GENOMIC DNA]</scope>
    <source>
        <strain evidence="3 4">BG7</strain>
        <plasmid evidence="3 4">unnamed</plasmid>
    </source>
</reference>
<dbReference type="KEGG" id="rgr:FZ934_27540"/>
<dbReference type="AlphaFoldDB" id="A0A5Q0CHQ7"/>
<evidence type="ECO:0000259" key="2">
    <source>
        <dbReference type="SMART" id="SM00945"/>
    </source>
</evidence>
<protein>
    <submittedName>
        <fullName evidence="3">ProQ/FINO family protein</fullName>
    </submittedName>
</protein>
<keyword evidence="4" id="KW-1185">Reference proteome</keyword>
<keyword evidence="3" id="KW-0614">Plasmid</keyword>
<evidence type="ECO:0000256" key="1">
    <source>
        <dbReference type="ARBA" id="ARBA00022884"/>
    </source>
</evidence>
<dbReference type="RefSeq" id="WP_153273896.1">
    <property type="nucleotide sequence ID" value="NZ_CP043499.1"/>
</dbReference>
<dbReference type="InterPro" id="IPR036442">
    <property type="entry name" value="ProQ/FinO_sf"/>
</dbReference>
<dbReference type="InterPro" id="IPR016103">
    <property type="entry name" value="ProQ/FinO"/>
</dbReference>